<feature type="region of interest" description="Disordered" evidence="1">
    <location>
        <begin position="13"/>
        <end position="151"/>
    </location>
</feature>
<organism evidence="2 3">
    <name type="scientific">Puccinia graminis f. sp. tritici</name>
    <dbReference type="NCBI Taxonomy" id="56615"/>
    <lineage>
        <taxon>Eukaryota</taxon>
        <taxon>Fungi</taxon>
        <taxon>Dikarya</taxon>
        <taxon>Basidiomycota</taxon>
        <taxon>Pucciniomycotina</taxon>
        <taxon>Pucciniomycetes</taxon>
        <taxon>Pucciniales</taxon>
        <taxon>Pucciniaceae</taxon>
        <taxon>Puccinia</taxon>
    </lineage>
</organism>
<accession>A0A5B0MHC4</accession>
<protein>
    <submittedName>
        <fullName evidence="2">Uncharacterized protein</fullName>
    </submittedName>
</protein>
<proteinExistence type="predicted"/>
<reference evidence="2 3" key="1">
    <citation type="submission" date="2019-05" db="EMBL/GenBank/DDBJ databases">
        <title>Emergence of the Ug99 lineage of the wheat stem rust pathogen through somatic hybridization.</title>
        <authorList>
            <person name="Li F."/>
            <person name="Upadhyaya N.M."/>
            <person name="Sperschneider J."/>
            <person name="Matny O."/>
            <person name="Nguyen-Phuc H."/>
            <person name="Mago R."/>
            <person name="Raley C."/>
            <person name="Miller M.E."/>
            <person name="Silverstein K.A.T."/>
            <person name="Henningsen E."/>
            <person name="Hirsch C.D."/>
            <person name="Visser B."/>
            <person name="Pretorius Z.A."/>
            <person name="Steffenson B.J."/>
            <person name="Schwessinger B."/>
            <person name="Dodds P.N."/>
            <person name="Figueroa M."/>
        </authorList>
    </citation>
    <scope>NUCLEOTIDE SEQUENCE [LARGE SCALE GENOMIC DNA]</scope>
    <source>
        <strain evidence="2 3">Ug99</strain>
    </source>
</reference>
<feature type="compositionally biased region" description="Polar residues" evidence="1">
    <location>
        <begin position="84"/>
        <end position="120"/>
    </location>
</feature>
<gene>
    <name evidence="2" type="ORF">PGTUg99_028705</name>
</gene>
<dbReference type="AlphaFoldDB" id="A0A5B0MHC4"/>
<evidence type="ECO:0000256" key="1">
    <source>
        <dbReference type="SAM" id="MobiDB-lite"/>
    </source>
</evidence>
<evidence type="ECO:0000313" key="3">
    <source>
        <dbReference type="Proteomes" id="UP000325313"/>
    </source>
</evidence>
<dbReference type="Proteomes" id="UP000325313">
    <property type="component" value="Unassembled WGS sequence"/>
</dbReference>
<dbReference type="EMBL" id="VDEP01000472">
    <property type="protein sequence ID" value="KAA1075593.1"/>
    <property type="molecule type" value="Genomic_DNA"/>
</dbReference>
<name>A0A5B0MHC4_PUCGR</name>
<comment type="caution">
    <text evidence="2">The sequence shown here is derived from an EMBL/GenBank/DDBJ whole genome shotgun (WGS) entry which is preliminary data.</text>
</comment>
<sequence length="239" mass="25595">MFSVLSPTQLPILKAPSNNFHKTPPTCWPSSLPASKPYQSTAKAPSRTSPRSYTDCHPQRPSPCSKRSLSPASPPAASQMDHLASTSLADTTTVLHPTLTASQSDPSSTLLVNSRMDSSTIPPPPPLPQPKTASQPATPPDPLTAFPTPSPYLTISVIQPASTSTLSDVPPPSLAAKIPVMLSSAAVKQSNKKKRPCQSHSPQDPETWESHHSHCLYYYNSNITDHQSNNDTHPSILSP</sequence>
<feature type="region of interest" description="Disordered" evidence="1">
    <location>
        <begin position="185"/>
        <end position="210"/>
    </location>
</feature>
<evidence type="ECO:0000313" key="2">
    <source>
        <dbReference type="EMBL" id="KAA1075593.1"/>
    </source>
</evidence>
<feature type="compositionally biased region" description="Polar residues" evidence="1">
    <location>
        <begin position="28"/>
        <end position="52"/>
    </location>
</feature>